<accession>A0A2H3C104</accession>
<dbReference type="EMBL" id="KZ293423">
    <property type="protein sequence ID" value="PBK71998.1"/>
    <property type="molecule type" value="Genomic_DNA"/>
</dbReference>
<evidence type="ECO:0000259" key="1">
    <source>
        <dbReference type="PROSITE" id="PS50878"/>
    </source>
</evidence>
<organism evidence="2 3">
    <name type="scientific">Armillaria solidipes</name>
    <dbReference type="NCBI Taxonomy" id="1076256"/>
    <lineage>
        <taxon>Eukaryota</taxon>
        <taxon>Fungi</taxon>
        <taxon>Dikarya</taxon>
        <taxon>Basidiomycota</taxon>
        <taxon>Agaricomycotina</taxon>
        <taxon>Agaricomycetes</taxon>
        <taxon>Agaricomycetidae</taxon>
        <taxon>Agaricales</taxon>
        <taxon>Marasmiineae</taxon>
        <taxon>Physalacriaceae</taxon>
        <taxon>Armillaria</taxon>
    </lineage>
</organism>
<proteinExistence type="predicted"/>
<name>A0A2H3C104_9AGAR</name>
<dbReference type="InterPro" id="IPR000477">
    <property type="entry name" value="RT_dom"/>
</dbReference>
<dbReference type="PROSITE" id="PS50878">
    <property type="entry name" value="RT_POL"/>
    <property type="match status" value="1"/>
</dbReference>
<sequence>MVLWNLFASDLDMPAHRDDVFLAQRRISILAQADDILLLSHSPSGFQLKLDSMNTWGRLNFILVNKIKTVAMVYGSPVPSPLPKFTVGNAVLTVSEKEKYVGVVFSTDTRSIFEKHYKAKEKSARYYGHSIWAIEDRTGDLLPRHAKQLYMARVDCHLIHGCEVMPDATKSLLEPLVDVQVKFIRKMLHVGSRSMLVPLHTETGITPLQTRRFVLVLSFLKYTLTLQDNHLVRAAIMNSIALHISGRKTWFTDVLQAACNLPFSLAYDLDPWSLTPDYIDTYSKMVYKCMEGWLQQEVDSSDKLYLLHGRKEPVKNKSPRTVTLTLRHYLDVKIKDHRKALTWILLSSHMLAIERLRWRELGRPRLERHSRKCRFCRIAVESPEHAMLGCNSSALLVHTREDMMARVIRDEPDLALVYGQLDDVDFLKKLVQSRKAIATVAKWAHAVLKIFYAVPVYRGG</sequence>
<protein>
    <recommendedName>
        <fullName evidence="1">Reverse transcriptase domain-containing protein</fullName>
    </recommendedName>
</protein>
<evidence type="ECO:0000313" key="2">
    <source>
        <dbReference type="EMBL" id="PBK71998.1"/>
    </source>
</evidence>
<dbReference type="STRING" id="1076256.A0A2H3C104"/>
<dbReference type="AlphaFoldDB" id="A0A2H3C104"/>
<evidence type="ECO:0000313" key="3">
    <source>
        <dbReference type="Proteomes" id="UP000218334"/>
    </source>
</evidence>
<dbReference type="Proteomes" id="UP000218334">
    <property type="component" value="Unassembled WGS sequence"/>
</dbReference>
<keyword evidence="3" id="KW-1185">Reference proteome</keyword>
<feature type="domain" description="Reverse transcriptase" evidence="1">
    <location>
        <begin position="1"/>
        <end position="105"/>
    </location>
</feature>
<gene>
    <name evidence="2" type="ORF">ARMSODRAFT_1072895</name>
</gene>
<reference evidence="3" key="1">
    <citation type="journal article" date="2017" name="Nat. Ecol. Evol.">
        <title>Genome expansion and lineage-specific genetic innovations in the forest pathogenic fungi Armillaria.</title>
        <authorList>
            <person name="Sipos G."/>
            <person name="Prasanna A.N."/>
            <person name="Walter M.C."/>
            <person name="O'Connor E."/>
            <person name="Balint B."/>
            <person name="Krizsan K."/>
            <person name="Kiss B."/>
            <person name="Hess J."/>
            <person name="Varga T."/>
            <person name="Slot J."/>
            <person name="Riley R."/>
            <person name="Boka B."/>
            <person name="Rigling D."/>
            <person name="Barry K."/>
            <person name="Lee J."/>
            <person name="Mihaltcheva S."/>
            <person name="LaButti K."/>
            <person name="Lipzen A."/>
            <person name="Waldron R."/>
            <person name="Moloney N.M."/>
            <person name="Sperisen C."/>
            <person name="Kredics L."/>
            <person name="Vagvoelgyi C."/>
            <person name="Patrignani A."/>
            <person name="Fitzpatrick D."/>
            <person name="Nagy I."/>
            <person name="Doyle S."/>
            <person name="Anderson J.B."/>
            <person name="Grigoriev I.V."/>
            <person name="Gueldener U."/>
            <person name="Muensterkoetter M."/>
            <person name="Nagy L.G."/>
        </authorList>
    </citation>
    <scope>NUCLEOTIDE SEQUENCE [LARGE SCALE GENOMIC DNA]</scope>
    <source>
        <strain evidence="3">28-4</strain>
    </source>
</reference>